<sequence>MISHHDYESDEKCEPKRFSRGFDYRWGRYGRDPRRVRHPRDGSVGVFLGHEVLKTLIRCGFGRGG</sequence>
<comment type="caution">
    <text evidence="1">The sequence shown here is derived from an EMBL/GenBank/DDBJ whole genome shotgun (WGS) entry which is preliminary data.</text>
</comment>
<feature type="non-terminal residue" evidence="1">
    <location>
        <position position="65"/>
    </location>
</feature>
<reference evidence="1" key="1">
    <citation type="submission" date="2020-05" db="EMBL/GenBank/DDBJ databases">
        <title>Phylogenomic resolution of chytrid fungi.</title>
        <authorList>
            <person name="Stajich J.E."/>
            <person name="Amses K."/>
            <person name="Simmons R."/>
            <person name="Seto K."/>
            <person name="Myers J."/>
            <person name="Bonds A."/>
            <person name="Quandt C.A."/>
            <person name="Barry K."/>
            <person name="Liu P."/>
            <person name="Grigoriev I."/>
            <person name="Longcore J.E."/>
            <person name="James T.Y."/>
        </authorList>
    </citation>
    <scope>NUCLEOTIDE SEQUENCE</scope>
    <source>
        <strain evidence="1">JEL0318</strain>
    </source>
</reference>
<dbReference type="Proteomes" id="UP001212841">
    <property type="component" value="Unassembled WGS sequence"/>
</dbReference>
<accession>A0AAD5S0B9</accession>
<dbReference type="EMBL" id="JADGJD010002698">
    <property type="protein sequence ID" value="KAJ3029582.1"/>
    <property type="molecule type" value="Genomic_DNA"/>
</dbReference>
<evidence type="ECO:0000313" key="1">
    <source>
        <dbReference type="EMBL" id="KAJ3029582.1"/>
    </source>
</evidence>
<name>A0AAD5S0B9_9FUNG</name>
<gene>
    <name evidence="1" type="ORF">HK097_005746</name>
</gene>
<protein>
    <submittedName>
        <fullName evidence="1">Uncharacterized protein</fullName>
    </submittedName>
</protein>
<organism evidence="1 2">
    <name type="scientific">Rhizophlyctis rosea</name>
    <dbReference type="NCBI Taxonomy" id="64517"/>
    <lineage>
        <taxon>Eukaryota</taxon>
        <taxon>Fungi</taxon>
        <taxon>Fungi incertae sedis</taxon>
        <taxon>Chytridiomycota</taxon>
        <taxon>Chytridiomycota incertae sedis</taxon>
        <taxon>Chytridiomycetes</taxon>
        <taxon>Rhizophlyctidales</taxon>
        <taxon>Rhizophlyctidaceae</taxon>
        <taxon>Rhizophlyctis</taxon>
    </lineage>
</organism>
<dbReference type="AlphaFoldDB" id="A0AAD5S0B9"/>
<keyword evidence="2" id="KW-1185">Reference proteome</keyword>
<evidence type="ECO:0000313" key="2">
    <source>
        <dbReference type="Proteomes" id="UP001212841"/>
    </source>
</evidence>
<proteinExistence type="predicted"/>